<gene>
    <name evidence="3" type="ORF">CDEB00056_LOCUS23674</name>
</gene>
<protein>
    <recommendedName>
        <fullName evidence="4">Glutathione transferase</fullName>
    </recommendedName>
</protein>
<dbReference type="InterPro" id="IPR036282">
    <property type="entry name" value="Glutathione-S-Trfase_C_sf"/>
</dbReference>
<dbReference type="Gene3D" id="1.20.1050.10">
    <property type="match status" value="1"/>
</dbReference>
<accession>A0A7S3QJJ9</accession>
<dbReference type="InterPro" id="IPR036249">
    <property type="entry name" value="Thioredoxin-like_sf"/>
</dbReference>
<dbReference type="SUPFAM" id="SSF52833">
    <property type="entry name" value="Thioredoxin-like"/>
    <property type="match status" value="1"/>
</dbReference>
<dbReference type="InterPro" id="IPR010987">
    <property type="entry name" value="Glutathione-S-Trfase_C-like"/>
</dbReference>
<dbReference type="Pfam" id="PF14497">
    <property type="entry name" value="GST_C_3"/>
    <property type="match status" value="1"/>
</dbReference>
<dbReference type="SFLD" id="SFLDS00019">
    <property type="entry name" value="Glutathione_Transferase_(cytos"/>
    <property type="match status" value="1"/>
</dbReference>
<dbReference type="GO" id="GO:0004364">
    <property type="term" value="F:glutathione transferase activity"/>
    <property type="evidence" value="ECO:0007669"/>
    <property type="project" value="TreeGrafter"/>
</dbReference>
<dbReference type="Gene3D" id="3.40.30.10">
    <property type="entry name" value="Glutaredoxin"/>
    <property type="match status" value="1"/>
</dbReference>
<feature type="domain" description="GST C-terminal" evidence="2">
    <location>
        <begin position="101"/>
        <end position="234"/>
    </location>
</feature>
<name>A0A7S3QJJ9_9STRA</name>
<dbReference type="PROSITE" id="PS50404">
    <property type="entry name" value="GST_NTER"/>
    <property type="match status" value="1"/>
</dbReference>
<dbReference type="InterPro" id="IPR050213">
    <property type="entry name" value="GST_superfamily"/>
</dbReference>
<reference evidence="3" key="1">
    <citation type="submission" date="2021-01" db="EMBL/GenBank/DDBJ databases">
        <authorList>
            <person name="Corre E."/>
            <person name="Pelletier E."/>
            <person name="Niang G."/>
            <person name="Scheremetjew M."/>
            <person name="Finn R."/>
            <person name="Kale V."/>
            <person name="Holt S."/>
            <person name="Cochrane G."/>
            <person name="Meng A."/>
            <person name="Brown T."/>
            <person name="Cohen L."/>
        </authorList>
    </citation>
    <scope>NUCLEOTIDE SEQUENCE</scope>
    <source>
        <strain evidence="3">MM31A-1</strain>
    </source>
</reference>
<dbReference type="GO" id="GO:0006749">
    <property type="term" value="P:glutathione metabolic process"/>
    <property type="evidence" value="ECO:0007669"/>
    <property type="project" value="TreeGrafter"/>
</dbReference>
<dbReference type="PROSITE" id="PS50405">
    <property type="entry name" value="GST_CTER"/>
    <property type="match status" value="1"/>
</dbReference>
<evidence type="ECO:0000259" key="2">
    <source>
        <dbReference type="PROSITE" id="PS50405"/>
    </source>
</evidence>
<dbReference type="InterPro" id="IPR040079">
    <property type="entry name" value="Glutathione_S-Trfase"/>
</dbReference>
<dbReference type="InterPro" id="IPR004046">
    <property type="entry name" value="GST_C"/>
</dbReference>
<evidence type="ECO:0000259" key="1">
    <source>
        <dbReference type="PROSITE" id="PS50404"/>
    </source>
</evidence>
<dbReference type="PANTHER" id="PTHR11571">
    <property type="entry name" value="GLUTATHIONE S-TRANSFERASE"/>
    <property type="match status" value="1"/>
</dbReference>
<feature type="domain" description="GST N-terminal" evidence="1">
    <location>
        <begin position="22"/>
        <end position="99"/>
    </location>
</feature>
<dbReference type="AlphaFoldDB" id="A0A7S3QJJ9"/>
<sequence>MGGILCSGSSPTTETTTMVSSEKPVLVYWGVHGRSDFCQAMMAAGNIDYDLDTETGNAWPAAKEESPFGQIPYLKHGALTLGQGGALNRYCARIAGLYPSDAVEASICDMYMEEMMDIFSGLFPPNGAADKEAKITAWKFVQDSHLPKHYALLEKNLVKSGKPFLGGDKPNAADVAFFAVNNVYSKASIDTDKVLSDVAPTLQKALSETTKLGQLSNFAPDRGLYFSSDPENASF</sequence>
<organism evidence="3">
    <name type="scientific">Chaetoceros debilis</name>
    <dbReference type="NCBI Taxonomy" id="122233"/>
    <lineage>
        <taxon>Eukaryota</taxon>
        <taxon>Sar</taxon>
        <taxon>Stramenopiles</taxon>
        <taxon>Ochrophyta</taxon>
        <taxon>Bacillariophyta</taxon>
        <taxon>Coscinodiscophyceae</taxon>
        <taxon>Chaetocerotophycidae</taxon>
        <taxon>Chaetocerotales</taxon>
        <taxon>Chaetocerotaceae</taxon>
        <taxon>Chaetoceros</taxon>
    </lineage>
</organism>
<dbReference type="SUPFAM" id="SSF47616">
    <property type="entry name" value="GST C-terminal domain-like"/>
    <property type="match status" value="1"/>
</dbReference>
<proteinExistence type="predicted"/>
<evidence type="ECO:0008006" key="4">
    <source>
        <dbReference type="Google" id="ProtNLM"/>
    </source>
</evidence>
<evidence type="ECO:0000313" key="3">
    <source>
        <dbReference type="EMBL" id="CAE0478821.1"/>
    </source>
</evidence>
<dbReference type="InterPro" id="IPR004045">
    <property type="entry name" value="Glutathione_S-Trfase_N"/>
</dbReference>
<dbReference type="EMBL" id="HBIO01030890">
    <property type="protein sequence ID" value="CAE0478821.1"/>
    <property type="molecule type" value="Transcribed_RNA"/>
</dbReference>